<accession>A0AA37PH39</accession>
<dbReference type="GO" id="GO:0005777">
    <property type="term" value="C:peroxisome"/>
    <property type="evidence" value="ECO:0007669"/>
    <property type="project" value="TreeGrafter"/>
</dbReference>
<feature type="binding site" evidence="12">
    <location>
        <position position="48"/>
    </location>
    <ligand>
        <name>Mg(2+)</name>
        <dbReference type="ChEBI" id="CHEBI:18420"/>
    </ligand>
</feature>
<feature type="binding site" evidence="11">
    <location>
        <begin position="24"/>
        <end position="31"/>
    </location>
    <ligand>
        <name>GTP</name>
        <dbReference type="ChEBI" id="CHEBI:37565"/>
    </ligand>
</feature>
<dbReference type="PANTHER" id="PTHR11465">
    <property type="entry name" value="CATALASE"/>
    <property type="match status" value="1"/>
</dbReference>
<dbReference type="InterPro" id="IPR024708">
    <property type="entry name" value="Catalase_AS"/>
</dbReference>
<keyword evidence="5 11" id="KW-0547">Nucleotide-binding</keyword>
<dbReference type="PROSITE" id="PS00437">
    <property type="entry name" value="CATALASE_1"/>
    <property type="match status" value="1"/>
</dbReference>
<dbReference type="GO" id="GO:0042744">
    <property type="term" value="P:hydrogen peroxide catabolic process"/>
    <property type="evidence" value="ECO:0007669"/>
    <property type="project" value="UniProtKB-KW"/>
</dbReference>
<dbReference type="Gene3D" id="3.40.50.300">
    <property type="entry name" value="P-loop containing nucleotide triphosphate hydrolases"/>
    <property type="match status" value="2"/>
</dbReference>
<feature type="binding site" evidence="11">
    <location>
        <begin position="126"/>
        <end position="129"/>
    </location>
    <ligand>
        <name>GTP</name>
        <dbReference type="ChEBI" id="CHEBI:37565"/>
    </ligand>
</feature>
<keyword evidence="8 11" id="KW-0342">GTP-binding</keyword>
<proteinExistence type="inferred from homology"/>
<evidence type="ECO:0000256" key="13">
    <source>
        <dbReference type="RuleBase" id="RU000498"/>
    </source>
</evidence>
<dbReference type="Pfam" id="PF00025">
    <property type="entry name" value="Arf"/>
    <property type="match status" value="2"/>
</dbReference>
<dbReference type="FunFam" id="2.40.180.10:FF:000001">
    <property type="entry name" value="Catalase"/>
    <property type="match status" value="1"/>
</dbReference>
<dbReference type="Proteomes" id="UP001055115">
    <property type="component" value="Unassembled WGS sequence"/>
</dbReference>
<keyword evidence="7 13" id="KW-0408">Iron</keyword>
<dbReference type="CDD" id="cd04151">
    <property type="entry name" value="Arl1"/>
    <property type="match status" value="1"/>
</dbReference>
<dbReference type="NCBIfam" id="TIGR00231">
    <property type="entry name" value="small_GTP"/>
    <property type="match status" value="1"/>
</dbReference>
<dbReference type="SMART" id="SM00177">
    <property type="entry name" value="ARF"/>
    <property type="match status" value="2"/>
</dbReference>
<name>A0AA37PH39_9PEZI</name>
<evidence type="ECO:0000256" key="10">
    <source>
        <dbReference type="ARBA" id="ARBA00044729"/>
    </source>
</evidence>
<dbReference type="InterPro" id="IPR020835">
    <property type="entry name" value="Catalase_sf"/>
</dbReference>
<keyword evidence="18" id="KW-1185">Reference proteome</keyword>
<dbReference type="GO" id="GO:0042542">
    <property type="term" value="P:response to hydrogen peroxide"/>
    <property type="evidence" value="ECO:0007669"/>
    <property type="project" value="TreeGrafter"/>
</dbReference>
<keyword evidence="3 13" id="KW-0349">Heme</keyword>
<dbReference type="PROSITE" id="PS51402">
    <property type="entry name" value="CATALASE_3"/>
    <property type="match status" value="1"/>
</dbReference>
<dbReference type="InterPro" id="IPR002226">
    <property type="entry name" value="Catalase_haem_BS"/>
</dbReference>
<dbReference type="PANTHER" id="PTHR11465:SF9">
    <property type="entry name" value="CATALASE"/>
    <property type="match status" value="1"/>
</dbReference>
<dbReference type="GO" id="GO:0005739">
    <property type="term" value="C:mitochondrion"/>
    <property type="evidence" value="ECO:0007669"/>
    <property type="project" value="TreeGrafter"/>
</dbReference>
<dbReference type="GO" id="GO:0020037">
    <property type="term" value="F:heme binding"/>
    <property type="evidence" value="ECO:0007669"/>
    <property type="project" value="InterPro"/>
</dbReference>
<keyword evidence="4 12" id="KW-0479">Metal-binding</keyword>
<comment type="caution">
    <text evidence="17">The sequence shown here is derived from an EMBL/GenBank/DDBJ whole genome shotgun (WGS) entry which is preliminary data.</text>
</comment>
<evidence type="ECO:0000256" key="4">
    <source>
        <dbReference type="ARBA" id="ARBA00022723"/>
    </source>
</evidence>
<evidence type="ECO:0000256" key="1">
    <source>
        <dbReference type="ARBA" id="ARBA00005329"/>
    </source>
</evidence>
<evidence type="ECO:0000256" key="6">
    <source>
        <dbReference type="ARBA" id="ARBA00023002"/>
    </source>
</evidence>
<feature type="domain" description="Catalase core" evidence="16">
    <location>
        <begin position="207"/>
        <end position="581"/>
    </location>
</feature>
<keyword evidence="9 13" id="KW-0376">Hydrogen peroxide</keyword>
<feature type="binding site" evidence="12">
    <location>
        <position position="31"/>
    </location>
    <ligand>
        <name>Mg(2+)</name>
        <dbReference type="ChEBI" id="CHEBI:18420"/>
    </ligand>
</feature>
<dbReference type="EMBL" id="BQXU01000060">
    <property type="protein sequence ID" value="GKT52102.1"/>
    <property type="molecule type" value="Genomic_DNA"/>
</dbReference>
<reference evidence="17 18" key="1">
    <citation type="submission" date="2022-03" db="EMBL/GenBank/DDBJ databases">
        <title>Genome data of Colletotrichum spp.</title>
        <authorList>
            <person name="Utami Y.D."/>
            <person name="Hiruma K."/>
        </authorList>
    </citation>
    <scope>NUCLEOTIDE SEQUENCE [LARGE SCALE GENOMIC DNA]</scope>
    <source>
        <strain evidence="17 18">MAFF 239500</strain>
    </source>
</reference>
<evidence type="ECO:0000313" key="17">
    <source>
        <dbReference type="EMBL" id="GKT52102.1"/>
    </source>
</evidence>
<dbReference type="PRINTS" id="PR00067">
    <property type="entry name" value="CATALASE"/>
</dbReference>
<keyword evidence="12" id="KW-0460">Magnesium</keyword>
<evidence type="ECO:0000313" key="18">
    <source>
        <dbReference type="Proteomes" id="UP001055115"/>
    </source>
</evidence>
<dbReference type="RefSeq" id="XP_049134452.1">
    <property type="nucleotide sequence ID" value="XM_049278495.1"/>
</dbReference>
<evidence type="ECO:0000256" key="3">
    <source>
        <dbReference type="ARBA" id="ARBA00022617"/>
    </source>
</evidence>
<dbReference type="InterPro" id="IPR027417">
    <property type="entry name" value="P-loop_NTPase"/>
</dbReference>
<dbReference type="Gene3D" id="2.40.180.10">
    <property type="entry name" value="Catalase core domain"/>
    <property type="match status" value="1"/>
</dbReference>
<gene>
    <name evidence="17" type="ORF">ColSpa_12285</name>
</gene>
<dbReference type="InterPro" id="IPR011614">
    <property type="entry name" value="Catalase_core"/>
</dbReference>
<evidence type="ECO:0000256" key="8">
    <source>
        <dbReference type="ARBA" id="ARBA00023134"/>
    </source>
</evidence>
<dbReference type="GeneID" id="73333087"/>
<comment type="catalytic activity">
    <reaction evidence="13">
        <text>2 H2O2 = O2 + 2 H2O</text>
        <dbReference type="Rhea" id="RHEA:20309"/>
        <dbReference type="ChEBI" id="CHEBI:15377"/>
        <dbReference type="ChEBI" id="CHEBI:15379"/>
        <dbReference type="ChEBI" id="CHEBI:16240"/>
        <dbReference type="EC" id="1.11.1.6"/>
    </reaction>
</comment>
<comment type="similarity">
    <text evidence="1 13">Belongs to the catalase family.</text>
</comment>
<dbReference type="GO" id="GO:0046872">
    <property type="term" value="F:metal ion binding"/>
    <property type="evidence" value="ECO:0007669"/>
    <property type="project" value="UniProtKB-KW"/>
</dbReference>
<dbReference type="InterPro" id="IPR018028">
    <property type="entry name" value="Catalase"/>
</dbReference>
<sequence length="880" mass="98537">MGASMSWLSGLLWSKKEIRILILGLDNAGKTTLLYRLKIGEVVTTIPTIGFNVESVTYKNLNFNVWDLGGQTSIRPYWRCYYANTAAVIFVVDSTDIERLQTAAEELGAMLNEEELKDASLLVFANKQDQPGAKGAGEISEALRLGELRDRNWSIMACSAVDGSGVTEGMDWLVARDGTPLQPVTDKMGSDEKPPSTYRYNEKPTYTTSNGAPVENPQAWQRIGPQGPLLLQDFHLIDLLAHFDRERIPERVVHAKGAGAYGEFEVTHDISDISSIDMLNQVGKKTKALVRFSTVGGEKGSADSARDPRGFSVKFYTDEGNWDWVYNNTPIFFLRDPVKFPVFIHTQKRHPQTNLKDATMECIHQLMHLFSDRGTPYSYRHMNGYSGHTHKWTKPDGSFVYVQIHLKTDQGNKTFTNAEAAKMASENPDWHTQDLFEAIERGEHPSWTVYVQTLTPEQAEKFKWNIFDLTKVWPQSEVPLRPFGKLTLNKNPENYFAEIEQAAFAPSHLVPGVEPTADPVLQSRLFSYPDTHRHRLGVNYQQIPVNAPLNAFNPFQRDGAMAVNGNYGANPNYASTFRPLNYKPVKAVNTPHEKWAGEVVTDLFGDVKPEDYEQALGLWKVLGRQEGQQKNFVSNVSGALAGAHPDVRARTYEMFSRVTPELGAAIKKETEKIAAASTSWPPAKKYSVILLGLDNAGKTTFHEQVKSLFLPGNPDPKLKTVPTVGQNVSTITLPDMYLKIWDVGGQHSLRRLWQSYYASAHAIVFIIDSTDIGNGNLENDSSGRLDECRLVLEDVLQHSETEGVPVLVLANKQDREDCVEVVRIKEGLVKKVFEGEKASSIRDSRVLPVSALTGTGVKEAVEWVRSRVKWNKESRPPVMR</sequence>
<dbReference type="PROSITE" id="PS51417">
    <property type="entry name" value="ARF"/>
    <property type="match status" value="2"/>
</dbReference>
<evidence type="ECO:0000256" key="14">
    <source>
        <dbReference type="RuleBase" id="RU004142"/>
    </source>
</evidence>
<dbReference type="EC" id="1.11.1.6" evidence="13"/>
<keyword evidence="2 13" id="KW-0575">Peroxidase</keyword>
<evidence type="ECO:0000256" key="12">
    <source>
        <dbReference type="PIRSR" id="PIRSR606689-2"/>
    </source>
</evidence>
<feature type="region of interest" description="Disordered" evidence="15">
    <location>
        <begin position="181"/>
        <end position="213"/>
    </location>
</feature>
<evidence type="ECO:0000259" key="16">
    <source>
        <dbReference type="SMART" id="SM01060"/>
    </source>
</evidence>
<organism evidence="17 18">
    <name type="scientific">Colletotrichum spaethianum</name>
    <dbReference type="NCBI Taxonomy" id="700344"/>
    <lineage>
        <taxon>Eukaryota</taxon>
        <taxon>Fungi</taxon>
        <taxon>Dikarya</taxon>
        <taxon>Ascomycota</taxon>
        <taxon>Pezizomycotina</taxon>
        <taxon>Sordariomycetes</taxon>
        <taxon>Hypocreomycetidae</taxon>
        <taxon>Glomerellales</taxon>
        <taxon>Glomerellaceae</taxon>
        <taxon>Colletotrichum</taxon>
        <taxon>Colletotrichum spaethianum species complex</taxon>
    </lineage>
</organism>
<comment type="function">
    <text evidence="10 14">Catalyzes the degradation of hydrogen peroxide (H(2)O(2)) generated by peroxisomal oxidases to water and oxygen, thereby protecting cells from the toxic effects of hydrogen peroxide.</text>
</comment>
<dbReference type="GO" id="GO:0003924">
    <property type="term" value="F:GTPase activity"/>
    <property type="evidence" value="ECO:0007669"/>
    <property type="project" value="InterPro"/>
</dbReference>
<dbReference type="AlphaFoldDB" id="A0AA37PH39"/>
<dbReference type="Pfam" id="PF00199">
    <property type="entry name" value="Catalase"/>
    <property type="match status" value="1"/>
</dbReference>
<evidence type="ECO:0000256" key="5">
    <source>
        <dbReference type="ARBA" id="ARBA00022741"/>
    </source>
</evidence>
<protein>
    <recommendedName>
        <fullName evidence="13">Catalase</fullName>
        <ecNumber evidence="13">1.11.1.6</ecNumber>
    </recommendedName>
</protein>
<dbReference type="PROSITE" id="PS00438">
    <property type="entry name" value="CATALASE_2"/>
    <property type="match status" value="1"/>
</dbReference>
<dbReference type="FunFam" id="3.40.50.300:FF:001317">
    <property type="entry name" value="Putative ADP-ribosylation factor"/>
    <property type="match status" value="1"/>
</dbReference>
<evidence type="ECO:0000256" key="11">
    <source>
        <dbReference type="PIRSR" id="PIRSR606689-1"/>
    </source>
</evidence>
<dbReference type="SMART" id="SM01060">
    <property type="entry name" value="Catalase"/>
    <property type="match status" value="1"/>
</dbReference>
<dbReference type="FunFam" id="3.40.50.300:FF:000624">
    <property type="entry name" value="ADP-ribosylation factor 1"/>
    <property type="match status" value="1"/>
</dbReference>
<dbReference type="SUPFAM" id="SSF56634">
    <property type="entry name" value="Heme-dependent catalase-like"/>
    <property type="match status" value="1"/>
</dbReference>
<dbReference type="GO" id="GO:0005525">
    <property type="term" value="F:GTP binding"/>
    <property type="evidence" value="ECO:0007669"/>
    <property type="project" value="UniProtKB-KW"/>
</dbReference>
<dbReference type="SUPFAM" id="SSF52540">
    <property type="entry name" value="P-loop containing nucleoside triphosphate hydrolases"/>
    <property type="match status" value="2"/>
</dbReference>
<evidence type="ECO:0000256" key="2">
    <source>
        <dbReference type="ARBA" id="ARBA00022559"/>
    </source>
</evidence>
<dbReference type="SMART" id="SM00175">
    <property type="entry name" value="RAB"/>
    <property type="match status" value="1"/>
</dbReference>
<dbReference type="InterPro" id="IPR006689">
    <property type="entry name" value="Small_GTPase_ARF/SAR"/>
</dbReference>
<evidence type="ECO:0000256" key="9">
    <source>
        <dbReference type="ARBA" id="ARBA00023324"/>
    </source>
</evidence>
<dbReference type="InterPro" id="IPR010582">
    <property type="entry name" value="Catalase_immune_responsive"/>
</dbReference>
<dbReference type="InterPro" id="IPR005225">
    <property type="entry name" value="Small_GTP-bd"/>
</dbReference>
<evidence type="ECO:0000256" key="7">
    <source>
        <dbReference type="ARBA" id="ARBA00023004"/>
    </source>
</evidence>
<feature type="binding site" evidence="11">
    <location>
        <position position="70"/>
    </location>
    <ligand>
        <name>GTP</name>
        <dbReference type="ChEBI" id="CHEBI:37565"/>
    </ligand>
</feature>
<dbReference type="CDD" id="cd08157">
    <property type="entry name" value="catalase_fungal"/>
    <property type="match status" value="1"/>
</dbReference>
<dbReference type="SMART" id="SM00178">
    <property type="entry name" value="SAR"/>
    <property type="match status" value="2"/>
</dbReference>
<evidence type="ECO:0000256" key="15">
    <source>
        <dbReference type="SAM" id="MobiDB-lite"/>
    </source>
</evidence>
<dbReference type="GO" id="GO:0004096">
    <property type="term" value="F:catalase activity"/>
    <property type="evidence" value="ECO:0007669"/>
    <property type="project" value="UniProtKB-EC"/>
</dbReference>
<keyword evidence="6 13" id="KW-0560">Oxidoreductase</keyword>
<dbReference type="Pfam" id="PF06628">
    <property type="entry name" value="Catalase-rel"/>
    <property type="match status" value="1"/>
</dbReference>